<dbReference type="AlphaFoldDB" id="A0A830C4L4"/>
<protein>
    <submittedName>
        <fullName evidence="1">Mitochondrial carrier protein mtm1</fullName>
    </submittedName>
</protein>
<dbReference type="PANTHER" id="PTHR14927:SF0">
    <property type="entry name" value="NUCLEOLAR PROTEIN 10"/>
    <property type="match status" value="1"/>
</dbReference>
<evidence type="ECO:0000313" key="1">
    <source>
        <dbReference type="EMBL" id="GFP90275.1"/>
    </source>
</evidence>
<evidence type="ECO:0000313" key="2">
    <source>
        <dbReference type="Proteomes" id="UP000653305"/>
    </source>
</evidence>
<dbReference type="GO" id="GO:0030686">
    <property type="term" value="C:90S preribosome"/>
    <property type="evidence" value="ECO:0007669"/>
    <property type="project" value="TreeGrafter"/>
</dbReference>
<reference evidence="1" key="1">
    <citation type="submission" date="2020-07" db="EMBL/GenBank/DDBJ databases">
        <title>Ethylene signaling mediates host invasion by parasitic plants.</title>
        <authorList>
            <person name="Yoshida S."/>
        </authorList>
    </citation>
    <scope>NUCLEOTIDE SEQUENCE</scope>
    <source>
        <strain evidence="1">Okayama</strain>
    </source>
</reference>
<sequence length="187" mass="21338">MEKNERELRRLWRLSHVGSRQSQKSSGGESCDFSDSTDSTMPACLEMILHTVEKNLKYMCSLSMFADLRCSPSCARAGVQGIVSICPPDCFHYKGTLDVFHRIVRHVLDDDYSKIAFLCTDRSVCLHAKYGSHYNLRIPRDFQAFLSGTFAEELLKKQEMSKLMTSSMAEIMEADRQQRQKSHSISP</sequence>
<proteinExistence type="predicted"/>
<dbReference type="InterPro" id="IPR040382">
    <property type="entry name" value="NOL10/Enp2"/>
</dbReference>
<gene>
    <name evidence="1" type="ORF">PHJA_001171400</name>
</gene>
<comment type="caution">
    <text evidence="1">The sequence shown here is derived from an EMBL/GenBank/DDBJ whole genome shotgun (WGS) entry which is preliminary data.</text>
</comment>
<accession>A0A830C4L4</accession>
<dbReference type="Proteomes" id="UP000653305">
    <property type="component" value="Unassembled WGS sequence"/>
</dbReference>
<dbReference type="EMBL" id="BMAC01000214">
    <property type="protein sequence ID" value="GFP90275.1"/>
    <property type="molecule type" value="Genomic_DNA"/>
</dbReference>
<keyword evidence="2" id="KW-1185">Reference proteome</keyword>
<name>A0A830C4L4_9LAMI</name>
<dbReference type="OrthoDB" id="1747031at2759"/>
<dbReference type="PANTHER" id="PTHR14927">
    <property type="entry name" value="NUCLEOLAR PROTEIN 10"/>
    <property type="match status" value="1"/>
</dbReference>
<dbReference type="GO" id="GO:0032040">
    <property type="term" value="C:small-subunit processome"/>
    <property type="evidence" value="ECO:0007669"/>
    <property type="project" value="TreeGrafter"/>
</dbReference>
<organism evidence="1 2">
    <name type="scientific">Phtheirospermum japonicum</name>
    <dbReference type="NCBI Taxonomy" id="374723"/>
    <lineage>
        <taxon>Eukaryota</taxon>
        <taxon>Viridiplantae</taxon>
        <taxon>Streptophyta</taxon>
        <taxon>Embryophyta</taxon>
        <taxon>Tracheophyta</taxon>
        <taxon>Spermatophyta</taxon>
        <taxon>Magnoliopsida</taxon>
        <taxon>eudicotyledons</taxon>
        <taxon>Gunneridae</taxon>
        <taxon>Pentapetalae</taxon>
        <taxon>asterids</taxon>
        <taxon>lamiids</taxon>
        <taxon>Lamiales</taxon>
        <taxon>Orobanchaceae</taxon>
        <taxon>Orobanchaceae incertae sedis</taxon>
        <taxon>Phtheirospermum</taxon>
    </lineage>
</organism>
<dbReference type="GO" id="GO:0000462">
    <property type="term" value="P:maturation of SSU-rRNA from tricistronic rRNA transcript (SSU-rRNA, 5.8S rRNA, LSU-rRNA)"/>
    <property type="evidence" value="ECO:0007669"/>
    <property type="project" value="TreeGrafter"/>
</dbReference>